<dbReference type="RefSeq" id="WP_015681805.1">
    <property type="nucleotide sequence ID" value="NZ_AOGZ02000014.1"/>
</dbReference>
<proteinExistence type="predicted"/>
<dbReference type="InterPro" id="IPR013517">
    <property type="entry name" value="FG-GAP"/>
</dbReference>
<evidence type="ECO:0000256" key="2">
    <source>
        <dbReference type="ARBA" id="ARBA00022737"/>
    </source>
</evidence>
<dbReference type="Gene3D" id="2.130.10.130">
    <property type="entry name" value="Integrin alpha, N-terminal"/>
    <property type="match status" value="3"/>
</dbReference>
<sequence>MLNKTFIQNLNLRLLPLILSLGLVGCWTNPLTHPPIECLMKLNNSLCPDKKLLEKWSPFLFLSLLPESTVTISNLTNHSIVETGFVVGTVSAGQPYVNVWTDDILHTQVPVIDGTWRYALPAKAVSNTFWTYGSLHTITVHLPFEKPKTIQVRKGTNHDTDGDGYPDLIVSATPANNVQGYGYVYRTNSITKQLTTTPDTTLTDGQTTGTYFGSRIGSGDFNGDGYADILVGAQAYSGAIGRVYEFLSRGQSGIPSQNLNAGGSADAILDGVTGGGRFGTNIIGADINYDGYDDAAFASPWENELFIFFSQGITAISSQNTNTANFVFKNPTRITPPVNPDDNFGSWAYPGDVNGDGFQDLVVSAATYSSNLGRIYIFVSNQGSLPASPQQMLVAPLEPAPGCAAGVGCFFGSAFVLDYFNGDNCIDLAVGGYSFNSYQGIVHIYHSTCDPINPYGSVPNATLLGPSTASCSINRCNFGGTLASGDTNGDGRPDLLIGATGAGAIAGIGDVYLVLNDPITGFRNMNLSAGESADSLFSGANAISNFSMSLKLQDTNADGLQDIVISEPTTTNRVYTFQSVRGGVPASQNLNLGGVASQTLAPPAGTSLGNSFADLSRKAKIYLWALVEKTKEYFGMI</sequence>
<evidence type="ECO:0000256" key="3">
    <source>
        <dbReference type="ARBA" id="ARBA00022801"/>
    </source>
</evidence>
<evidence type="ECO:0000313" key="5">
    <source>
        <dbReference type="EMBL" id="EOQ96463.1"/>
    </source>
</evidence>
<dbReference type="InterPro" id="IPR028994">
    <property type="entry name" value="Integrin_alpha_N"/>
</dbReference>
<organism evidence="5 6">
    <name type="scientific">Leptospira wolbachii serovar Codice str. CDC</name>
    <dbReference type="NCBI Taxonomy" id="1218599"/>
    <lineage>
        <taxon>Bacteria</taxon>
        <taxon>Pseudomonadati</taxon>
        <taxon>Spirochaetota</taxon>
        <taxon>Spirochaetia</taxon>
        <taxon>Leptospirales</taxon>
        <taxon>Leptospiraceae</taxon>
        <taxon>Leptospira</taxon>
    </lineage>
</organism>
<dbReference type="OrthoDB" id="344301at2"/>
<evidence type="ECO:0000313" key="6">
    <source>
        <dbReference type="Proteomes" id="UP000013984"/>
    </source>
</evidence>
<dbReference type="GO" id="GO:0007155">
    <property type="term" value="P:cell adhesion"/>
    <property type="evidence" value="ECO:0007669"/>
    <property type="project" value="InterPro"/>
</dbReference>
<dbReference type="AlphaFoldDB" id="R9A2N1"/>
<dbReference type="GO" id="GO:0016787">
    <property type="term" value="F:hydrolase activity"/>
    <property type="evidence" value="ECO:0007669"/>
    <property type="project" value="UniProtKB-KW"/>
</dbReference>
<dbReference type="Proteomes" id="UP000013984">
    <property type="component" value="Unassembled WGS sequence"/>
</dbReference>
<dbReference type="PANTHER" id="PTHR23221">
    <property type="entry name" value="GLYCOSYLPHOSPHATIDYLINOSITOL PHOSPHOLIPASE D"/>
    <property type="match status" value="1"/>
</dbReference>
<dbReference type="PROSITE" id="PS51257">
    <property type="entry name" value="PROKAR_LIPOPROTEIN"/>
    <property type="match status" value="1"/>
</dbReference>
<keyword evidence="1" id="KW-0732">Signal</keyword>
<comment type="caution">
    <text evidence="5">The sequence shown here is derived from an EMBL/GenBank/DDBJ whole genome shotgun (WGS) entry which is preliminary data.</text>
</comment>
<dbReference type="InterPro" id="IPR000413">
    <property type="entry name" value="Integrin_alpha"/>
</dbReference>
<dbReference type="GO" id="GO:0008305">
    <property type="term" value="C:integrin complex"/>
    <property type="evidence" value="ECO:0007669"/>
    <property type="project" value="InterPro"/>
</dbReference>
<evidence type="ECO:0000256" key="1">
    <source>
        <dbReference type="ARBA" id="ARBA00022729"/>
    </source>
</evidence>
<keyword evidence="2" id="KW-0677">Repeat</keyword>
<accession>R9A2N1</accession>
<dbReference type="PANTHER" id="PTHR23221:SF7">
    <property type="entry name" value="PHOSPHATIDYLINOSITOL-GLYCAN-SPECIFIC PHOSPHOLIPASE D"/>
    <property type="match status" value="1"/>
</dbReference>
<evidence type="ECO:0000256" key="4">
    <source>
        <dbReference type="ARBA" id="ARBA00023180"/>
    </source>
</evidence>
<dbReference type="EMBL" id="AOGZ02000014">
    <property type="protein sequence ID" value="EOQ96463.1"/>
    <property type="molecule type" value="Genomic_DNA"/>
</dbReference>
<keyword evidence="6" id="KW-1185">Reference proteome</keyword>
<name>R9A2N1_9LEPT</name>
<gene>
    <name evidence="5" type="ORF">LEP1GSC195_1854</name>
</gene>
<dbReference type="InterPro" id="IPR013519">
    <property type="entry name" value="Int_alpha_beta-p"/>
</dbReference>
<keyword evidence="4" id="KW-0325">Glycoprotein</keyword>
<dbReference type="Pfam" id="PF01839">
    <property type="entry name" value="FG-GAP"/>
    <property type="match status" value="3"/>
</dbReference>
<dbReference type="PRINTS" id="PR01185">
    <property type="entry name" value="INTEGRINA"/>
</dbReference>
<keyword evidence="3" id="KW-0378">Hydrolase</keyword>
<dbReference type="SMART" id="SM00191">
    <property type="entry name" value="Int_alpha"/>
    <property type="match status" value="5"/>
</dbReference>
<protein>
    <submittedName>
        <fullName evidence="5">FG-GAP repeat protein</fullName>
    </submittedName>
</protein>
<dbReference type="STRING" id="1218599.LEP1GSC195_1854"/>
<reference evidence="5" key="1">
    <citation type="submission" date="2013-04" db="EMBL/GenBank/DDBJ databases">
        <authorList>
            <person name="Harkins D.M."/>
            <person name="Durkin A.S."/>
            <person name="Brinkac L.M."/>
            <person name="Haft D.H."/>
            <person name="Selengut J.D."/>
            <person name="Sanka R."/>
            <person name="DePew J."/>
            <person name="Purushe J."/>
            <person name="Galloway R.L."/>
            <person name="Vinetz J.M."/>
            <person name="Sutton G.G."/>
            <person name="Nierman W.C."/>
            <person name="Fouts D.E."/>
        </authorList>
    </citation>
    <scope>NUCLEOTIDE SEQUENCE [LARGE SCALE GENOMIC DNA]</scope>
    <source>
        <strain evidence="5">CDC</strain>
    </source>
</reference>
<dbReference type="PROSITE" id="PS51470">
    <property type="entry name" value="FG_GAP"/>
    <property type="match status" value="3"/>
</dbReference>
<dbReference type="SUPFAM" id="SSF69318">
    <property type="entry name" value="Integrin alpha N-terminal domain"/>
    <property type="match status" value="2"/>
</dbReference>